<dbReference type="InterPro" id="IPR051678">
    <property type="entry name" value="AGP_Transferase"/>
</dbReference>
<dbReference type="PANTHER" id="PTHR21310:SF39">
    <property type="entry name" value="AMINOGLYCOSIDE PHOSPHOTRANSFERASE DOMAIN-CONTAINING PROTEIN"/>
    <property type="match status" value="1"/>
</dbReference>
<keyword evidence="2" id="KW-0418">Kinase</keyword>
<dbReference type="Pfam" id="PF01636">
    <property type="entry name" value="APH"/>
    <property type="match status" value="1"/>
</dbReference>
<protein>
    <submittedName>
        <fullName evidence="2">Protein kinase-like domain protein</fullName>
    </submittedName>
</protein>
<proteinExistence type="predicted"/>
<dbReference type="Gene3D" id="3.90.1200.10">
    <property type="match status" value="1"/>
</dbReference>
<gene>
    <name evidence="2" type="ORF">NKR23_g1753</name>
</gene>
<accession>A0AA38VNM2</accession>
<evidence type="ECO:0000259" key="1">
    <source>
        <dbReference type="Pfam" id="PF01636"/>
    </source>
</evidence>
<keyword evidence="3" id="KW-1185">Reference proteome</keyword>
<organism evidence="2 3">
    <name type="scientific">Pleurostoma richardsiae</name>
    <dbReference type="NCBI Taxonomy" id="41990"/>
    <lineage>
        <taxon>Eukaryota</taxon>
        <taxon>Fungi</taxon>
        <taxon>Dikarya</taxon>
        <taxon>Ascomycota</taxon>
        <taxon>Pezizomycotina</taxon>
        <taxon>Sordariomycetes</taxon>
        <taxon>Sordariomycetidae</taxon>
        <taxon>Calosphaeriales</taxon>
        <taxon>Pleurostomataceae</taxon>
        <taxon>Pleurostoma</taxon>
    </lineage>
</organism>
<sequence>MGSALSKKLKVQTGVVRPPISSITAPQPEPAVAIGEGEVIDGPSFEHPYKDPRARDDNFSFPLDESDLSSVSDEKLLEIFLTAPRLHHYGAVRIVRISKTLVIKGGGGVTLAEARNMIFAAETLHLQVPKVHRAFGASIPDSWGDPVQSHFIVMDYVSGPTVEDCWDSLSQDERDSVAQQLASMIETMQSKPLNDLAPGPLGGNEGKAFEGPWFTDYGAGPFATLQDLEDWCNHKIDVCLRFQQISEDTPRFKFHDAVLTHQDIAARNLILDPRGKLWLIDWGCAGIYPRGFEQAAFSEQSWNDELNEMVLSKLSDRQEILTKQYRAIAYGLSTAALL</sequence>
<dbReference type="PANTHER" id="PTHR21310">
    <property type="entry name" value="AMINOGLYCOSIDE PHOSPHOTRANSFERASE-RELATED-RELATED"/>
    <property type="match status" value="1"/>
</dbReference>
<name>A0AA38VNM2_9PEZI</name>
<dbReference type="InterPro" id="IPR011009">
    <property type="entry name" value="Kinase-like_dom_sf"/>
</dbReference>
<dbReference type="EMBL" id="JANBVO010000003">
    <property type="protein sequence ID" value="KAJ9155196.1"/>
    <property type="molecule type" value="Genomic_DNA"/>
</dbReference>
<dbReference type="GO" id="GO:0016301">
    <property type="term" value="F:kinase activity"/>
    <property type="evidence" value="ECO:0007669"/>
    <property type="project" value="UniProtKB-KW"/>
</dbReference>
<keyword evidence="2" id="KW-0808">Transferase</keyword>
<dbReference type="InterPro" id="IPR002575">
    <property type="entry name" value="Aminoglycoside_PTrfase"/>
</dbReference>
<dbReference type="SUPFAM" id="SSF56112">
    <property type="entry name" value="Protein kinase-like (PK-like)"/>
    <property type="match status" value="1"/>
</dbReference>
<feature type="domain" description="Aminoglycoside phosphotransferase" evidence="1">
    <location>
        <begin position="113"/>
        <end position="311"/>
    </location>
</feature>
<reference evidence="2" key="1">
    <citation type="submission" date="2022-07" db="EMBL/GenBank/DDBJ databases">
        <title>Fungi with potential for degradation of polypropylene.</title>
        <authorList>
            <person name="Gostincar C."/>
        </authorList>
    </citation>
    <scope>NUCLEOTIDE SEQUENCE</scope>
    <source>
        <strain evidence="2">EXF-13308</strain>
    </source>
</reference>
<evidence type="ECO:0000313" key="2">
    <source>
        <dbReference type="EMBL" id="KAJ9155196.1"/>
    </source>
</evidence>
<dbReference type="Proteomes" id="UP001174694">
    <property type="component" value="Unassembled WGS sequence"/>
</dbReference>
<evidence type="ECO:0000313" key="3">
    <source>
        <dbReference type="Proteomes" id="UP001174694"/>
    </source>
</evidence>
<dbReference type="AlphaFoldDB" id="A0AA38VNM2"/>
<comment type="caution">
    <text evidence="2">The sequence shown here is derived from an EMBL/GenBank/DDBJ whole genome shotgun (WGS) entry which is preliminary data.</text>
</comment>